<gene>
    <name evidence="1" type="ORF">HCG48_08205</name>
</gene>
<dbReference type="AlphaFoldDB" id="A0A6H1TXR8"/>
<accession>A0A6H1TXR8</accession>
<name>A0A6H1TXR8_9CYAN</name>
<evidence type="ECO:0000313" key="1">
    <source>
        <dbReference type="EMBL" id="QIZ70563.1"/>
    </source>
</evidence>
<organism evidence="1 2">
    <name type="scientific">Oxynema aestuarii AP17</name>
    <dbReference type="NCBI Taxonomy" id="2064643"/>
    <lineage>
        <taxon>Bacteria</taxon>
        <taxon>Bacillati</taxon>
        <taxon>Cyanobacteriota</taxon>
        <taxon>Cyanophyceae</taxon>
        <taxon>Oscillatoriophycideae</taxon>
        <taxon>Oscillatoriales</taxon>
        <taxon>Oscillatoriaceae</taxon>
        <taxon>Oxynema</taxon>
        <taxon>Oxynema aestuarii</taxon>
    </lineage>
</organism>
<dbReference type="Proteomes" id="UP000500857">
    <property type="component" value="Chromosome"/>
</dbReference>
<dbReference type="KEGG" id="oxy:HCG48_08205"/>
<evidence type="ECO:0000313" key="2">
    <source>
        <dbReference type="Proteomes" id="UP000500857"/>
    </source>
</evidence>
<reference evidence="1 2" key="1">
    <citation type="submission" date="2020-04" db="EMBL/GenBank/DDBJ databases">
        <authorList>
            <person name="Basu S."/>
            <person name="Maruthanayagam V."/>
            <person name="Chakraborty S."/>
            <person name="Pramanik A."/>
            <person name="Mukherjee J."/>
            <person name="Brink B."/>
        </authorList>
    </citation>
    <scope>NUCLEOTIDE SEQUENCE [LARGE SCALE GENOMIC DNA]</scope>
    <source>
        <strain evidence="1 2">AP17</strain>
    </source>
</reference>
<keyword evidence="2" id="KW-1185">Reference proteome</keyword>
<protein>
    <submittedName>
        <fullName evidence="1">Uncharacterized protein</fullName>
    </submittedName>
</protein>
<dbReference type="EMBL" id="CP051167">
    <property type="protein sequence ID" value="QIZ70563.1"/>
    <property type="molecule type" value="Genomic_DNA"/>
</dbReference>
<sequence length="54" mass="5671">MASVRTQVGMPRKEIPVLISGYPGKSKAQTPSILTDFVGAIAAELAIGGNRPKF</sequence>
<dbReference type="RefSeq" id="WP_168568718.1">
    <property type="nucleotide sequence ID" value="NZ_CP051167.1"/>
</dbReference>
<proteinExistence type="predicted"/>